<dbReference type="PANTHER" id="PTHR11911:SF111">
    <property type="entry name" value="INOSINE-5'-MONOPHOSPHATE DEHYDROGENASE"/>
    <property type="match status" value="1"/>
</dbReference>
<dbReference type="AlphaFoldDB" id="A0A2H0YTL2"/>
<comment type="caution">
    <text evidence="3">The sequence shown here is derived from an EMBL/GenBank/DDBJ whole genome shotgun (WGS) entry which is preliminary data.</text>
</comment>
<dbReference type="PANTHER" id="PTHR11911">
    <property type="entry name" value="INOSINE-5-MONOPHOSPHATE DEHYDROGENASE RELATED"/>
    <property type="match status" value="1"/>
</dbReference>
<reference evidence="4" key="1">
    <citation type="submission" date="2017-09" db="EMBL/GenBank/DDBJ databases">
        <title>Depth-based differentiation of microbial function through sediment-hosted aquifers and enrichment of novel symbionts in the deep terrestrial subsurface.</title>
        <authorList>
            <person name="Probst A.J."/>
            <person name="Ladd B."/>
            <person name="Jarett J.K."/>
            <person name="Geller-Mcgrath D.E."/>
            <person name="Sieber C.M.K."/>
            <person name="Emerson J.B."/>
            <person name="Anantharaman K."/>
            <person name="Thomas B.C."/>
            <person name="Malmstrom R."/>
            <person name="Stieglmeier M."/>
            <person name="Klingl A."/>
            <person name="Woyke T."/>
            <person name="Ryan C.M."/>
            <person name="Banfield J.F."/>
        </authorList>
    </citation>
    <scope>NUCLEOTIDE SEQUENCE [LARGE SCALE GENOMIC DNA]</scope>
</reference>
<evidence type="ECO:0000259" key="2">
    <source>
        <dbReference type="Pfam" id="PF00478"/>
    </source>
</evidence>
<dbReference type="EMBL" id="PEXV01000157">
    <property type="protein sequence ID" value="PIS41093.1"/>
    <property type="molecule type" value="Genomic_DNA"/>
</dbReference>
<dbReference type="GO" id="GO:0006183">
    <property type="term" value="P:GTP biosynthetic process"/>
    <property type="evidence" value="ECO:0007669"/>
    <property type="project" value="TreeGrafter"/>
</dbReference>
<dbReference type="GO" id="GO:0003938">
    <property type="term" value="F:IMP dehydrogenase activity"/>
    <property type="evidence" value="ECO:0007669"/>
    <property type="project" value="InterPro"/>
</dbReference>
<evidence type="ECO:0000313" key="3">
    <source>
        <dbReference type="EMBL" id="PIS41093.1"/>
    </source>
</evidence>
<proteinExistence type="inferred from homology"/>
<dbReference type="InterPro" id="IPR013785">
    <property type="entry name" value="Aldolase_TIM"/>
</dbReference>
<dbReference type="Proteomes" id="UP000228711">
    <property type="component" value="Unassembled WGS sequence"/>
</dbReference>
<dbReference type="InterPro" id="IPR005990">
    <property type="entry name" value="IMP_DH"/>
</dbReference>
<sequence>MPRIRPSKGLTFDDVLLEPRKSSVDRNAVSLATHLTKTVILDIPILSAAMDTVSEGKMAIALGKLGGLAVLHRNCEISDQVAWIKKAGNMGVQVGAAVGPHDIERAQALSGAGVTAIFVDCAHAHHTKIIKDLRAMKKTIHKPLVIGNIATKEAALELAPFADALKVGIGPGAICTTRVVTGVGVPQLTAIMDVVSVAKKKKIPVIADGGIKYSGDIVKALAAGASAVMLGSMLAGTDESPGKVVAQKGKKMKMYRGMGSLTAMKRGASSDRYFQKGNVKYVPEGVEGLTPYKGSVAEVVWNMVGGLKSGMGYIGAKKIEHMPAQARFIQLTQASFVESHPHSLVTRKDAPNYR</sequence>
<comment type="similarity">
    <text evidence="1">Belongs to the IMPDH/GMPR family.</text>
</comment>
<dbReference type="FunFam" id="3.20.20.70:FF:000424">
    <property type="entry name" value="Inosine-5'-monophosphate dehydrogenase 2"/>
    <property type="match status" value="1"/>
</dbReference>
<accession>A0A2H0YTL2</accession>
<feature type="domain" description="IMP dehydrogenase/GMP reductase" evidence="2">
    <location>
        <begin position="9"/>
        <end position="342"/>
    </location>
</feature>
<dbReference type="InterPro" id="IPR001093">
    <property type="entry name" value="IMP_DH_GMPRt"/>
</dbReference>
<gene>
    <name evidence="3" type="ORF">COT25_04965</name>
</gene>
<evidence type="ECO:0000256" key="1">
    <source>
        <dbReference type="ARBA" id="ARBA00005502"/>
    </source>
</evidence>
<dbReference type="CDD" id="cd00381">
    <property type="entry name" value="IMPDH"/>
    <property type="match status" value="1"/>
</dbReference>
<protein>
    <submittedName>
        <fullName evidence="3">Guanosine monophosphate reductase</fullName>
    </submittedName>
</protein>
<name>A0A2H0YTL2_9BACT</name>
<dbReference type="Gene3D" id="3.20.20.70">
    <property type="entry name" value="Aldolase class I"/>
    <property type="match status" value="1"/>
</dbReference>
<dbReference type="Pfam" id="PF00478">
    <property type="entry name" value="IMPDH"/>
    <property type="match status" value="1"/>
</dbReference>
<dbReference type="SUPFAM" id="SSF51412">
    <property type="entry name" value="Inosine monophosphate dehydrogenase (IMPDH)"/>
    <property type="match status" value="1"/>
</dbReference>
<dbReference type="SMART" id="SM01240">
    <property type="entry name" value="IMPDH"/>
    <property type="match status" value="1"/>
</dbReference>
<organism evidence="3 4">
    <name type="scientific">Candidatus Kerfeldbacteria bacterium CG08_land_8_20_14_0_20_42_7</name>
    <dbReference type="NCBI Taxonomy" id="2014245"/>
    <lineage>
        <taxon>Bacteria</taxon>
        <taxon>Candidatus Kerfeldiibacteriota</taxon>
    </lineage>
</organism>
<evidence type="ECO:0000313" key="4">
    <source>
        <dbReference type="Proteomes" id="UP000228711"/>
    </source>
</evidence>